<dbReference type="PROSITE" id="PS51078">
    <property type="entry name" value="ICLR_ED"/>
    <property type="match status" value="1"/>
</dbReference>
<name>A0A1C5I3I5_9ACTN</name>
<evidence type="ECO:0000259" key="5">
    <source>
        <dbReference type="PROSITE" id="PS51077"/>
    </source>
</evidence>
<dbReference type="InterPro" id="IPR050707">
    <property type="entry name" value="HTH_MetabolicPath_Reg"/>
</dbReference>
<keyword evidence="8" id="KW-1185">Reference proteome</keyword>
<dbReference type="GO" id="GO:0045892">
    <property type="term" value="P:negative regulation of DNA-templated transcription"/>
    <property type="evidence" value="ECO:0007669"/>
    <property type="project" value="TreeGrafter"/>
</dbReference>
<keyword evidence="2" id="KW-0238">DNA-binding</keyword>
<feature type="domain" description="IclR-ED" evidence="6">
    <location>
        <begin position="73"/>
        <end position="255"/>
    </location>
</feature>
<sequence>MSGDGARSGAQAVYRALAVLDAFSSARPAMTITELAEATSLTAPTAHRIALALVDRGFLTRDEVSRRFSVGPAVLRLAQLTDIGHSAFAHIGPLLETLRAETGETVGLHVRVGTRRVCVLELESPHRVRVVSGIGHTYPLTAAAASKAILAWLRPDQIESALGEAPPELDQAKLRADLRQARQDGYAISYGETIPGAHAVAAPVLDSSGEATASVNVTGPADRLPEARLRKIGTGLSQKLHLIHQSRHVPPQTTAPEDFAHVRSDGDQRLLSRMDRG</sequence>
<dbReference type="InterPro" id="IPR014757">
    <property type="entry name" value="Tscrpt_reg_IclR_C"/>
</dbReference>
<reference evidence="7 8" key="1">
    <citation type="submission" date="2016-06" db="EMBL/GenBank/DDBJ databases">
        <authorList>
            <person name="Kjaerup R.B."/>
            <person name="Dalgaard T.S."/>
            <person name="Juul-Madsen H.R."/>
        </authorList>
    </citation>
    <scope>NUCLEOTIDE SEQUENCE [LARGE SCALE GENOMIC DNA]</scope>
    <source>
        <strain evidence="7 8">DSM 43904</strain>
    </source>
</reference>
<dbReference type="GO" id="GO:0003677">
    <property type="term" value="F:DNA binding"/>
    <property type="evidence" value="ECO:0007669"/>
    <property type="project" value="UniProtKB-KW"/>
</dbReference>
<dbReference type="PROSITE" id="PS51077">
    <property type="entry name" value="HTH_ICLR"/>
    <property type="match status" value="1"/>
</dbReference>
<dbReference type="SMART" id="SM00346">
    <property type="entry name" value="HTH_ICLR"/>
    <property type="match status" value="1"/>
</dbReference>
<dbReference type="InterPro" id="IPR036390">
    <property type="entry name" value="WH_DNA-bd_sf"/>
</dbReference>
<evidence type="ECO:0000256" key="1">
    <source>
        <dbReference type="ARBA" id="ARBA00023015"/>
    </source>
</evidence>
<evidence type="ECO:0000256" key="3">
    <source>
        <dbReference type="ARBA" id="ARBA00023163"/>
    </source>
</evidence>
<dbReference type="SUPFAM" id="SSF55781">
    <property type="entry name" value="GAF domain-like"/>
    <property type="match status" value="1"/>
</dbReference>
<feature type="compositionally biased region" description="Basic and acidic residues" evidence="4">
    <location>
        <begin position="258"/>
        <end position="277"/>
    </location>
</feature>
<dbReference type="AlphaFoldDB" id="A0A1C5I3I5"/>
<evidence type="ECO:0000256" key="4">
    <source>
        <dbReference type="SAM" id="MobiDB-lite"/>
    </source>
</evidence>
<dbReference type="Pfam" id="PF01614">
    <property type="entry name" value="IclR_C"/>
    <property type="match status" value="1"/>
</dbReference>
<dbReference type="InterPro" id="IPR036388">
    <property type="entry name" value="WH-like_DNA-bd_sf"/>
</dbReference>
<dbReference type="PANTHER" id="PTHR30136:SF39">
    <property type="entry name" value="TRANSCRIPTIONAL REGULATORY PROTEIN"/>
    <property type="match status" value="1"/>
</dbReference>
<dbReference type="Gene3D" id="3.30.450.40">
    <property type="match status" value="1"/>
</dbReference>
<dbReference type="Gene3D" id="1.10.10.10">
    <property type="entry name" value="Winged helix-like DNA-binding domain superfamily/Winged helix DNA-binding domain"/>
    <property type="match status" value="1"/>
</dbReference>
<proteinExistence type="predicted"/>
<evidence type="ECO:0000313" key="7">
    <source>
        <dbReference type="EMBL" id="SCG52870.1"/>
    </source>
</evidence>
<dbReference type="Proteomes" id="UP000198217">
    <property type="component" value="Chromosome I"/>
</dbReference>
<organism evidence="7 8">
    <name type="scientific">Micromonospora echinaurantiaca</name>
    <dbReference type="NCBI Taxonomy" id="47857"/>
    <lineage>
        <taxon>Bacteria</taxon>
        <taxon>Bacillati</taxon>
        <taxon>Actinomycetota</taxon>
        <taxon>Actinomycetes</taxon>
        <taxon>Micromonosporales</taxon>
        <taxon>Micromonosporaceae</taxon>
        <taxon>Micromonospora</taxon>
    </lineage>
</organism>
<dbReference type="SUPFAM" id="SSF46785">
    <property type="entry name" value="Winged helix' DNA-binding domain"/>
    <property type="match status" value="1"/>
</dbReference>
<feature type="region of interest" description="Disordered" evidence="4">
    <location>
        <begin position="246"/>
        <end position="277"/>
    </location>
</feature>
<evidence type="ECO:0000313" key="8">
    <source>
        <dbReference type="Proteomes" id="UP000198217"/>
    </source>
</evidence>
<evidence type="ECO:0000259" key="6">
    <source>
        <dbReference type="PROSITE" id="PS51078"/>
    </source>
</evidence>
<keyword evidence="3" id="KW-0804">Transcription</keyword>
<accession>A0A1C5I3I5</accession>
<keyword evidence="1" id="KW-0805">Transcription regulation</keyword>
<dbReference type="InterPro" id="IPR029016">
    <property type="entry name" value="GAF-like_dom_sf"/>
</dbReference>
<protein>
    <submittedName>
        <fullName evidence="7">Transcriptional regulator, IclR family</fullName>
    </submittedName>
</protein>
<gene>
    <name evidence="7" type="ORF">GA0070609_2722</name>
</gene>
<dbReference type="EMBL" id="LT607750">
    <property type="protein sequence ID" value="SCG52870.1"/>
    <property type="molecule type" value="Genomic_DNA"/>
</dbReference>
<dbReference type="GO" id="GO:0003700">
    <property type="term" value="F:DNA-binding transcription factor activity"/>
    <property type="evidence" value="ECO:0007669"/>
    <property type="project" value="TreeGrafter"/>
</dbReference>
<feature type="domain" description="HTH iclR-type" evidence="5">
    <location>
        <begin position="10"/>
        <end position="72"/>
    </location>
</feature>
<dbReference type="InterPro" id="IPR005471">
    <property type="entry name" value="Tscrpt_reg_IclR_N"/>
</dbReference>
<dbReference type="PANTHER" id="PTHR30136">
    <property type="entry name" value="HELIX-TURN-HELIX TRANSCRIPTIONAL REGULATOR, ICLR FAMILY"/>
    <property type="match status" value="1"/>
</dbReference>
<dbReference type="Pfam" id="PF09339">
    <property type="entry name" value="HTH_IclR"/>
    <property type="match status" value="1"/>
</dbReference>
<evidence type="ECO:0000256" key="2">
    <source>
        <dbReference type="ARBA" id="ARBA00023125"/>
    </source>
</evidence>